<dbReference type="PANTHER" id="PTHR45635">
    <property type="entry name" value="ADP,ATP CARRIER PROTEIN 1-RELATED-RELATED"/>
    <property type="match status" value="1"/>
</dbReference>
<protein>
    <recommendedName>
        <fullName evidence="21">ADP,ATP carrier protein</fullName>
    </recommendedName>
</protein>
<evidence type="ECO:0000256" key="2">
    <source>
        <dbReference type="ARBA" id="ARBA00006375"/>
    </source>
</evidence>
<feature type="repeat" description="Solcar" evidence="14">
    <location>
        <begin position="606"/>
        <end position="692"/>
    </location>
</feature>
<evidence type="ECO:0000313" key="20">
    <source>
        <dbReference type="Proteomes" id="UP001214628"/>
    </source>
</evidence>
<dbReference type="InterPro" id="IPR023395">
    <property type="entry name" value="MCP_dom_sf"/>
</dbReference>
<dbReference type="Pfam" id="PF00153">
    <property type="entry name" value="Mito_carr"/>
    <property type="match status" value="3"/>
</dbReference>
<comment type="subcellular location">
    <subcellularLocation>
        <location evidence="1">Mitochondrion inner membrane</location>
        <topology evidence="1">Multi-pass membrane protein</topology>
    </subcellularLocation>
</comment>
<accession>A0AAF0JEB5</accession>
<dbReference type="Proteomes" id="UP001214628">
    <property type="component" value="Chromosome 2"/>
</dbReference>
<dbReference type="PROSITE" id="PS50920">
    <property type="entry name" value="SOLCAR"/>
    <property type="match status" value="3"/>
</dbReference>
<evidence type="ECO:0000256" key="8">
    <source>
        <dbReference type="ARBA" id="ARBA00022792"/>
    </source>
</evidence>
<organism evidence="19 20">
    <name type="scientific">Malassezia psittaci</name>
    <dbReference type="NCBI Taxonomy" id="1821823"/>
    <lineage>
        <taxon>Eukaryota</taxon>
        <taxon>Fungi</taxon>
        <taxon>Dikarya</taxon>
        <taxon>Basidiomycota</taxon>
        <taxon>Ustilaginomycotina</taxon>
        <taxon>Malasseziomycetes</taxon>
        <taxon>Malasseziales</taxon>
        <taxon>Malasseziaceae</taxon>
        <taxon>Malassezia</taxon>
    </lineage>
</organism>
<dbReference type="SUPFAM" id="SSF54236">
    <property type="entry name" value="Ubiquitin-like"/>
    <property type="match status" value="1"/>
</dbReference>
<dbReference type="InterPro" id="IPR029071">
    <property type="entry name" value="Ubiquitin-like_domsf"/>
</dbReference>
<evidence type="ECO:0000259" key="17">
    <source>
        <dbReference type="PROSITE" id="PS50033"/>
    </source>
</evidence>
<dbReference type="Gene3D" id="3.10.20.90">
    <property type="entry name" value="Phosphatidylinositol 3-kinase Catalytic Subunit, Chain A, domain 1"/>
    <property type="match status" value="1"/>
</dbReference>
<feature type="compositionally biased region" description="Polar residues" evidence="15">
    <location>
        <begin position="329"/>
        <end position="343"/>
    </location>
</feature>
<evidence type="ECO:0000256" key="10">
    <source>
        <dbReference type="ARBA" id="ARBA00023128"/>
    </source>
</evidence>
<dbReference type="PROSITE" id="PS50033">
    <property type="entry name" value="UBX"/>
    <property type="match status" value="1"/>
</dbReference>
<dbReference type="InterPro" id="IPR001012">
    <property type="entry name" value="UBX_dom"/>
</dbReference>
<keyword evidence="5" id="KW-0050">Antiport</keyword>
<evidence type="ECO:0000256" key="1">
    <source>
        <dbReference type="ARBA" id="ARBA00004448"/>
    </source>
</evidence>
<dbReference type="GO" id="GO:0005471">
    <property type="term" value="F:ATP:ADP antiporter activity"/>
    <property type="evidence" value="ECO:0007669"/>
    <property type="project" value="InterPro"/>
</dbReference>
<feature type="repeat" description="Solcar" evidence="14">
    <location>
        <begin position="505"/>
        <end position="598"/>
    </location>
</feature>
<dbReference type="PRINTS" id="PR00926">
    <property type="entry name" value="MITOCARRIER"/>
</dbReference>
<evidence type="ECO:0000259" key="18">
    <source>
        <dbReference type="PROSITE" id="PS51399"/>
    </source>
</evidence>
<keyword evidence="10" id="KW-0496">Mitochondrion</keyword>
<feature type="domain" description="UBX" evidence="17">
    <location>
        <begin position="351"/>
        <end position="385"/>
    </location>
</feature>
<dbReference type="PROSITE" id="PS51399">
    <property type="entry name" value="SEP"/>
    <property type="match status" value="1"/>
</dbReference>
<comment type="similarity">
    <text evidence="2">Belongs to the mitochondrial carrier (TC 2.A.29) family.</text>
</comment>
<dbReference type="SUPFAM" id="SSF102848">
    <property type="entry name" value="NSFL1 (p97 ATPase) cofactor p47, SEP domain"/>
    <property type="match status" value="1"/>
</dbReference>
<evidence type="ECO:0000256" key="7">
    <source>
        <dbReference type="ARBA" id="ARBA00022737"/>
    </source>
</evidence>
<gene>
    <name evidence="19" type="ORF">MPSI1_002190</name>
</gene>
<name>A0AAF0JEB5_9BASI</name>
<evidence type="ECO:0008006" key="21">
    <source>
        <dbReference type="Google" id="ProtNLM"/>
    </source>
</evidence>
<dbReference type="Pfam" id="PF14555">
    <property type="entry name" value="UBA_4"/>
    <property type="match status" value="1"/>
</dbReference>
<dbReference type="CDD" id="cd14348">
    <property type="entry name" value="UBA_p47"/>
    <property type="match status" value="1"/>
</dbReference>
<feature type="region of interest" description="Disordered" evidence="15">
    <location>
        <begin position="292"/>
        <end position="347"/>
    </location>
</feature>
<evidence type="ECO:0000256" key="15">
    <source>
        <dbReference type="SAM" id="MobiDB-lite"/>
    </source>
</evidence>
<evidence type="ECO:0000256" key="13">
    <source>
        <dbReference type="ARBA" id="ARBA00045250"/>
    </source>
</evidence>
<dbReference type="PANTHER" id="PTHR45635:SF14">
    <property type="entry name" value="ADP_ATP TRANSLOCASE"/>
    <property type="match status" value="1"/>
</dbReference>
<dbReference type="Gene3D" id="1.50.40.10">
    <property type="entry name" value="Mitochondrial carrier domain"/>
    <property type="match status" value="1"/>
</dbReference>
<dbReference type="GO" id="GO:0005743">
    <property type="term" value="C:mitochondrial inner membrane"/>
    <property type="evidence" value="ECO:0007669"/>
    <property type="project" value="UniProtKB-SubCell"/>
</dbReference>
<evidence type="ECO:0000256" key="5">
    <source>
        <dbReference type="ARBA" id="ARBA00022449"/>
    </source>
</evidence>
<evidence type="ECO:0000313" key="19">
    <source>
        <dbReference type="EMBL" id="WFD43528.1"/>
    </source>
</evidence>
<keyword evidence="7" id="KW-0677">Repeat</keyword>
<feature type="transmembrane region" description="Helical" evidence="16">
    <location>
        <begin position="569"/>
        <end position="588"/>
    </location>
</feature>
<dbReference type="GO" id="GO:0043161">
    <property type="term" value="P:proteasome-mediated ubiquitin-dependent protein catabolic process"/>
    <property type="evidence" value="ECO:0007669"/>
    <property type="project" value="UniProtKB-ARBA"/>
</dbReference>
<evidence type="ECO:0000256" key="11">
    <source>
        <dbReference type="ARBA" id="ARBA00023136"/>
    </source>
</evidence>
<evidence type="ECO:0000256" key="12">
    <source>
        <dbReference type="ARBA" id="ARBA00024143"/>
    </source>
</evidence>
<evidence type="ECO:0000256" key="16">
    <source>
        <dbReference type="SAM" id="Phobius"/>
    </source>
</evidence>
<keyword evidence="8" id="KW-0999">Mitochondrion inner membrane</keyword>
<dbReference type="SUPFAM" id="SSF103506">
    <property type="entry name" value="Mitochondrial carrier"/>
    <property type="match status" value="1"/>
</dbReference>
<evidence type="ECO:0000256" key="3">
    <source>
        <dbReference type="ARBA" id="ARBA00011245"/>
    </source>
</evidence>
<feature type="repeat" description="Solcar" evidence="14">
    <location>
        <begin position="401"/>
        <end position="494"/>
    </location>
</feature>
<dbReference type="Gene3D" id="3.30.420.210">
    <property type="entry name" value="SEP domain"/>
    <property type="match status" value="1"/>
</dbReference>
<dbReference type="Pfam" id="PF00789">
    <property type="entry name" value="UBX"/>
    <property type="match status" value="1"/>
</dbReference>
<dbReference type="FunFam" id="3.30.420.210:FF:000002">
    <property type="entry name" value="UBX domain-containing protein 1"/>
    <property type="match status" value="1"/>
</dbReference>
<feature type="compositionally biased region" description="Low complexity" evidence="15">
    <location>
        <begin position="314"/>
        <end position="328"/>
    </location>
</feature>
<feature type="transmembrane region" description="Helical" evidence="16">
    <location>
        <begin position="507"/>
        <end position="528"/>
    </location>
</feature>
<dbReference type="AlphaFoldDB" id="A0AAF0JEB5"/>
<dbReference type="InterPro" id="IPR018108">
    <property type="entry name" value="MCP_transmembrane"/>
</dbReference>
<feature type="compositionally biased region" description="Basic and acidic residues" evidence="15">
    <location>
        <begin position="145"/>
        <end position="154"/>
    </location>
</feature>
<proteinExistence type="inferred from homology"/>
<keyword evidence="20" id="KW-1185">Reference proteome</keyword>
<comment type="function">
    <text evidence="13">ADP:ATP antiporter that mediates import of ADP into the mitochondrial matrix for ATP synthesis, and export of ATP out to fuel the cell. Cycles between the cytoplasmic-open state (c-state) and the matrix-open state (m-state): operates by the alternating access mechanism with a single substrate-binding site intermittently exposed to either the cytosolic (c-state) or matrix (m-state) side of the inner mitochondrial membrane.</text>
</comment>
<dbReference type="PRINTS" id="PR00927">
    <property type="entry name" value="ADPTRNSLCASE"/>
</dbReference>
<dbReference type="FunFam" id="1.50.40.10:FF:000096">
    <property type="entry name" value="ADP,ATP carrier protein 1, mitochondrial"/>
    <property type="match status" value="1"/>
</dbReference>
<keyword evidence="9 16" id="KW-1133">Transmembrane helix</keyword>
<feature type="compositionally biased region" description="Polar residues" evidence="15">
    <location>
        <begin position="185"/>
        <end position="195"/>
    </location>
</feature>
<dbReference type="Gene3D" id="1.10.8.10">
    <property type="entry name" value="DNA helicase RuvA subunit, C-terminal domain"/>
    <property type="match status" value="1"/>
</dbReference>
<evidence type="ECO:0000256" key="14">
    <source>
        <dbReference type="PROSITE-ProRule" id="PRU00282"/>
    </source>
</evidence>
<keyword evidence="11 14" id="KW-0472">Membrane</keyword>
<dbReference type="GO" id="GO:0140021">
    <property type="term" value="P:mitochondrial ADP transmembrane transport"/>
    <property type="evidence" value="ECO:0007669"/>
    <property type="project" value="InterPro"/>
</dbReference>
<feature type="region of interest" description="Disordered" evidence="15">
    <location>
        <begin position="36"/>
        <end position="233"/>
    </location>
</feature>
<feature type="compositionally biased region" description="Low complexity" evidence="15">
    <location>
        <begin position="51"/>
        <end position="72"/>
    </location>
</feature>
<comment type="subunit">
    <text evidence="3">Monomer.</text>
</comment>
<reference evidence="19" key="1">
    <citation type="submission" date="2023-02" db="EMBL/GenBank/DDBJ databases">
        <title>Mating type loci evolution in Malassezia.</title>
        <authorList>
            <person name="Coelho M.A."/>
        </authorList>
    </citation>
    <scope>NUCLEOTIDE SEQUENCE</scope>
    <source>
        <strain evidence="19">CBS 14136</strain>
    </source>
</reference>
<dbReference type="InterPro" id="IPR002067">
    <property type="entry name" value="MCP"/>
</dbReference>
<feature type="compositionally biased region" description="Low complexity" evidence="15">
    <location>
        <begin position="86"/>
        <end position="101"/>
    </location>
</feature>
<feature type="domain" description="SEP" evidence="18">
    <location>
        <begin position="229"/>
        <end position="294"/>
    </location>
</feature>
<sequence>MDEAIAQFVNVTGVSSDVARTHVEASSGDVASALATFYEEDGAPSRGASNPTNESTETPASSSSSRTRAESNVHTLEGAPTEDRSPWPSSKPVSSKSQSRPQARHGGIMSFNDLRRGAGDDQDEEQDRDPVNLFAGGERSGLNVERPDARRSGDNDENAIVNRILSKAAAAAQGDPHARELDLQGGSSSGPSQAFTGRGHSIAGATVGDDTTHGANPVEDTEEQDKEEPAVRHLTFWQDGFSIEDGPLMRYDDPSNRETLEAINAGRAPLSLLNVRFGQPVELMVAQRTSEKYVAPPPPPMQPFGGSGNRLGAPSPSFSARKSSSSGPTGNTTEPSNGGSAASQDAVPIDPAQPVTQIQVRTMDGQRLIAKLNHTHTIGDLRRYILSPVAEIKASQPKSVSGFATDFMMGGVSAAVSKTVAAPIERVKLLIQNQDEMIKQGRLAGPYKGIGDCFVRTYQSEGLASLWRGNTANVIRYFPTQALNFAFKDYFKSMFAVKKTAPYIQKLGANIASGGAAGASSLVFVYSLDYARTRLANDAKSAAKGGGDRQFNGLIDVYRKTLATDGVAGLYRGFVPSVVGIIVYRGLYFGLYDSLKPVVLPGELSKNFLASFALGWVVTTSAGLASYPLDTIRRRMMMTSGGAVHYKSMLDAARSIVAKEGIRSLFKGAGANILRGIAAAGTISGYDHLQQIMFGKVYKGGSG</sequence>
<keyword evidence="4" id="KW-0813">Transport</keyword>
<evidence type="ECO:0000256" key="6">
    <source>
        <dbReference type="ARBA" id="ARBA00022692"/>
    </source>
</evidence>
<feature type="transmembrane region" description="Helical" evidence="16">
    <location>
        <begin position="608"/>
        <end position="629"/>
    </location>
</feature>
<dbReference type="SMART" id="SM00553">
    <property type="entry name" value="SEP"/>
    <property type="match status" value="1"/>
</dbReference>
<dbReference type="GO" id="GO:1990544">
    <property type="term" value="P:mitochondrial ATP transmembrane transport"/>
    <property type="evidence" value="ECO:0007669"/>
    <property type="project" value="InterPro"/>
</dbReference>
<dbReference type="InterPro" id="IPR012989">
    <property type="entry name" value="SEP_domain"/>
</dbReference>
<keyword evidence="6 14" id="KW-0812">Transmembrane</keyword>
<dbReference type="InterPro" id="IPR002113">
    <property type="entry name" value="ADT_euk_type"/>
</dbReference>
<dbReference type="InterPro" id="IPR036241">
    <property type="entry name" value="NSFL1C_SEP_dom_sf"/>
</dbReference>
<evidence type="ECO:0000256" key="4">
    <source>
        <dbReference type="ARBA" id="ARBA00022448"/>
    </source>
</evidence>
<comment type="catalytic activity">
    <reaction evidence="12">
        <text>ADP(in) + ATP(out) = ADP(out) + ATP(in)</text>
        <dbReference type="Rhea" id="RHEA:34999"/>
        <dbReference type="ChEBI" id="CHEBI:30616"/>
        <dbReference type="ChEBI" id="CHEBI:456216"/>
    </reaction>
    <physiologicalReaction direction="left-to-right" evidence="12">
        <dbReference type="Rhea" id="RHEA:35000"/>
    </physiologicalReaction>
</comment>
<evidence type="ECO:0000256" key="9">
    <source>
        <dbReference type="ARBA" id="ARBA00022989"/>
    </source>
</evidence>
<dbReference type="EMBL" id="CP118376">
    <property type="protein sequence ID" value="WFD43528.1"/>
    <property type="molecule type" value="Genomic_DNA"/>
</dbReference>
<dbReference type="Pfam" id="PF08059">
    <property type="entry name" value="SEP"/>
    <property type="match status" value="1"/>
</dbReference>